<dbReference type="InterPro" id="IPR013098">
    <property type="entry name" value="Ig_I-set"/>
</dbReference>
<dbReference type="Pfam" id="PF07679">
    <property type="entry name" value="I-set"/>
    <property type="match status" value="1"/>
</dbReference>
<dbReference type="SUPFAM" id="SSF48726">
    <property type="entry name" value="Immunoglobulin"/>
    <property type="match status" value="1"/>
</dbReference>
<accession>A0A0B7BXV3</accession>
<evidence type="ECO:0000313" key="2">
    <source>
        <dbReference type="EMBL" id="CEK97767.1"/>
    </source>
</evidence>
<organism evidence="2">
    <name type="scientific">Arion vulgaris</name>
    <dbReference type="NCBI Taxonomy" id="1028688"/>
    <lineage>
        <taxon>Eukaryota</taxon>
        <taxon>Metazoa</taxon>
        <taxon>Spiralia</taxon>
        <taxon>Lophotrochozoa</taxon>
        <taxon>Mollusca</taxon>
        <taxon>Gastropoda</taxon>
        <taxon>Heterobranchia</taxon>
        <taxon>Euthyneura</taxon>
        <taxon>Panpulmonata</taxon>
        <taxon>Eupulmonata</taxon>
        <taxon>Stylommatophora</taxon>
        <taxon>Helicina</taxon>
        <taxon>Arionoidea</taxon>
        <taxon>Arionidae</taxon>
        <taxon>Arion</taxon>
    </lineage>
</organism>
<dbReference type="InterPro" id="IPR036179">
    <property type="entry name" value="Ig-like_dom_sf"/>
</dbReference>
<name>A0A0B7BXV3_9EUPU</name>
<gene>
    <name evidence="2" type="primary">ORF216846</name>
</gene>
<dbReference type="AlphaFoldDB" id="A0A0B7BXV3"/>
<feature type="non-terminal residue" evidence="2">
    <location>
        <position position="1"/>
    </location>
</feature>
<protein>
    <recommendedName>
        <fullName evidence="1">Immunoglobulin I-set domain-containing protein</fullName>
    </recommendedName>
</protein>
<feature type="domain" description="Immunoglobulin I-set" evidence="1">
    <location>
        <begin position="5"/>
        <end position="41"/>
    </location>
</feature>
<dbReference type="Gene3D" id="2.60.40.10">
    <property type="entry name" value="Immunoglobulins"/>
    <property type="match status" value="1"/>
</dbReference>
<evidence type="ECO:0000259" key="1">
    <source>
        <dbReference type="Pfam" id="PF07679"/>
    </source>
</evidence>
<proteinExistence type="predicted"/>
<sequence length="77" mass="9128">RIKIKKNSLRIFKVVYEDSGIYSCHVFNQHGKKWVNVTLIVRNQTTIDEMLRDEEDFVVDPDIRTQSTLKGDLYWIA</sequence>
<dbReference type="InterPro" id="IPR013783">
    <property type="entry name" value="Ig-like_fold"/>
</dbReference>
<dbReference type="EMBL" id="HACG01050902">
    <property type="protein sequence ID" value="CEK97767.1"/>
    <property type="molecule type" value="Transcribed_RNA"/>
</dbReference>
<reference evidence="2" key="1">
    <citation type="submission" date="2014-12" db="EMBL/GenBank/DDBJ databases">
        <title>Insight into the proteome of Arion vulgaris.</title>
        <authorList>
            <person name="Aradska J."/>
            <person name="Bulat T."/>
            <person name="Smidak R."/>
            <person name="Sarate P."/>
            <person name="Gangsoo J."/>
            <person name="Sialana F."/>
            <person name="Bilban M."/>
            <person name="Lubec G."/>
        </authorList>
    </citation>
    <scope>NUCLEOTIDE SEQUENCE</scope>
    <source>
        <tissue evidence="2">Skin</tissue>
    </source>
</reference>
<feature type="non-terminal residue" evidence="2">
    <location>
        <position position="77"/>
    </location>
</feature>